<organism evidence="3 4">
    <name type="scientific">Thiomicrorhabdus immobilis</name>
    <dbReference type="NCBI Taxonomy" id="2791037"/>
    <lineage>
        <taxon>Bacteria</taxon>
        <taxon>Pseudomonadati</taxon>
        <taxon>Pseudomonadota</taxon>
        <taxon>Gammaproteobacteria</taxon>
        <taxon>Thiotrichales</taxon>
        <taxon>Piscirickettsiaceae</taxon>
        <taxon>Thiomicrorhabdus</taxon>
    </lineage>
</organism>
<evidence type="ECO:0000313" key="4">
    <source>
        <dbReference type="Proteomes" id="UP001054820"/>
    </source>
</evidence>
<protein>
    <recommendedName>
        <fullName evidence="5">Protein TolA</fullName>
    </recommendedName>
</protein>
<dbReference type="Proteomes" id="UP001054820">
    <property type="component" value="Chromosome"/>
</dbReference>
<accession>A0ABM7MDT9</accession>
<dbReference type="InterPro" id="IPR014161">
    <property type="entry name" value="Tol-Pal_TolA"/>
</dbReference>
<evidence type="ECO:0000256" key="2">
    <source>
        <dbReference type="SAM" id="Phobius"/>
    </source>
</evidence>
<sequence length="343" mass="39150">MLKFISKHPVSVFLAFMLHIAIVGAFSINWNSKEVIKVSSQGEQDNQPPQHVKQIAQLEPMKTFTVDASQVQAQLSKLKEQQEAKRYEQKMLAAKTDQERERLKELQKKQEIERAKADKAKQQAEEQKRKAEAERKKTEEAKRLALVEKKKADEERKKAEQAKKAALDAEKQSKAAKEKAALAEKQRLEEEKKKKVLEKELAKKAEEKKALEKAAIEAQRQKEQQEAAAALQRQLDEEAAELRAAQKRKQMLSLRESYISSITAKVKDNWRTPARISPDAQCDLKITQSPGGNITSVKVLNCNKEATKQFKEAAEKAVYRAEPLPAPPVKELFEREITFEFKP</sequence>
<dbReference type="NCBIfam" id="TIGR02794">
    <property type="entry name" value="tolA_full"/>
    <property type="match status" value="1"/>
</dbReference>
<keyword evidence="2" id="KW-1133">Transmembrane helix</keyword>
<keyword evidence="2" id="KW-0812">Transmembrane</keyword>
<feature type="transmembrane region" description="Helical" evidence="2">
    <location>
        <begin position="12"/>
        <end position="30"/>
    </location>
</feature>
<evidence type="ECO:0000313" key="3">
    <source>
        <dbReference type="EMBL" id="BCN93602.1"/>
    </source>
</evidence>
<feature type="compositionally biased region" description="Basic and acidic residues" evidence="1">
    <location>
        <begin position="208"/>
        <end position="225"/>
    </location>
</feature>
<keyword evidence="2" id="KW-0472">Membrane</keyword>
<dbReference type="RefSeq" id="WP_237260848.1">
    <property type="nucleotide sequence ID" value="NZ_AP024202.1"/>
</dbReference>
<reference evidence="3" key="1">
    <citation type="journal article" date="2022" name="Arch. Microbiol.">
        <title>Thiomicrorhabdus immobilis sp. nov., a mesophilic sulfur-oxidizing bacterium isolated from sediment of a brackish lake in northern Japan.</title>
        <authorList>
            <person name="Kojima H."/>
            <person name="Mochizuki J."/>
            <person name="Kanda M."/>
            <person name="Watanabe T."/>
            <person name="Fukui M."/>
        </authorList>
    </citation>
    <scope>NUCLEOTIDE SEQUENCE</scope>
    <source>
        <strain evidence="3">Am19</strain>
    </source>
</reference>
<name>A0ABM7MDT9_9GAMM</name>
<keyword evidence="4" id="KW-1185">Reference proteome</keyword>
<dbReference type="Gene3D" id="3.30.1150.10">
    <property type="match status" value="1"/>
</dbReference>
<evidence type="ECO:0008006" key="5">
    <source>
        <dbReference type="Google" id="ProtNLM"/>
    </source>
</evidence>
<gene>
    <name evidence="3" type="ORF">THMIRHAM_13870</name>
</gene>
<dbReference type="Pfam" id="PF13103">
    <property type="entry name" value="TonB_2"/>
    <property type="match status" value="1"/>
</dbReference>
<evidence type="ECO:0000256" key="1">
    <source>
        <dbReference type="SAM" id="MobiDB-lite"/>
    </source>
</evidence>
<dbReference type="EMBL" id="AP024202">
    <property type="protein sequence ID" value="BCN93602.1"/>
    <property type="molecule type" value="Genomic_DNA"/>
</dbReference>
<proteinExistence type="predicted"/>
<feature type="region of interest" description="Disordered" evidence="1">
    <location>
        <begin position="112"/>
        <end position="195"/>
    </location>
</feature>
<feature type="region of interest" description="Disordered" evidence="1">
    <location>
        <begin position="208"/>
        <end position="229"/>
    </location>
</feature>
<dbReference type="SUPFAM" id="SSF74653">
    <property type="entry name" value="TolA/TonB C-terminal domain"/>
    <property type="match status" value="1"/>
</dbReference>